<sequence length="402" mass="45640">MTDYKVLAVFLSYGVRCRALAAHNADGHVTYVEGGYVAAPKTTVWKLDPHTKAKHDILRHYLNGWFPVLSTWNGRIVFLDGFAGPGRYESGEPGSPLIALETLLGHSYFSRMRCEFLFFFCEANKARVKSLEQQIAGFKEAHQPWPQNVKIQLVHSEFSETATSLVDYLRSQKRRMAPTFAFVDPFGVSGIPMNLLADLLSFSRCELFVNYMVDSVNRFATAGNIDHHLDELFGTTEYKNAENTPGQTRHQFLHDLYQRQLSEVCNFPHVQSFAMINKTGHTGYYLFHGTRDPKGVELMKEAMWKVDPGGGFKFSDRLVGQDVLFTDAEVDTAPLRQALLQQYAGRRVSIDTLDRFTLLSTPYKKSHLRRPVLTPMEREGVIQVERPGRSGFPSGRTWVTFP</sequence>
<organism evidence="1 2">
    <name type="scientific">Streptomyces violaceorubidus</name>
    <dbReference type="NCBI Taxonomy" id="284042"/>
    <lineage>
        <taxon>Bacteria</taxon>
        <taxon>Bacillati</taxon>
        <taxon>Actinomycetota</taxon>
        <taxon>Actinomycetes</taxon>
        <taxon>Kitasatosporales</taxon>
        <taxon>Streptomycetaceae</taxon>
        <taxon>Streptomyces</taxon>
    </lineage>
</organism>
<accession>A0ABV1SXG5</accession>
<keyword evidence="2" id="KW-1185">Reference proteome</keyword>
<dbReference type="RefSeq" id="WP_352148065.1">
    <property type="nucleotide sequence ID" value="NZ_JBEOZY010000016.1"/>
</dbReference>
<evidence type="ECO:0000313" key="2">
    <source>
        <dbReference type="Proteomes" id="UP001496720"/>
    </source>
</evidence>
<reference evidence="1 2" key="1">
    <citation type="submission" date="2024-06" db="EMBL/GenBank/DDBJ databases">
        <title>The Natural Products Discovery Center: Release of the First 8490 Sequenced Strains for Exploring Actinobacteria Biosynthetic Diversity.</title>
        <authorList>
            <person name="Kalkreuter E."/>
            <person name="Kautsar S.A."/>
            <person name="Yang D."/>
            <person name="Bader C.D."/>
            <person name="Teijaro C.N."/>
            <person name="Fluegel L."/>
            <person name="Davis C.M."/>
            <person name="Simpson J.R."/>
            <person name="Lauterbach L."/>
            <person name="Steele A.D."/>
            <person name="Gui C."/>
            <person name="Meng S."/>
            <person name="Li G."/>
            <person name="Viehrig K."/>
            <person name="Ye F."/>
            <person name="Su P."/>
            <person name="Kiefer A.F."/>
            <person name="Nichols A."/>
            <person name="Cepeda A.J."/>
            <person name="Yan W."/>
            <person name="Fan B."/>
            <person name="Jiang Y."/>
            <person name="Adhikari A."/>
            <person name="Zheng C.-J."/>
            <person name="Schuster L."/>
            <person name="Cowan T.M."/>
            <person name="Smanski M.J."/>
            <person name="Chevrette M.G."/>
            <person name="De Carvalho L.P.S."/>
            <person name="Shen B."/>
        </authorList>
    </citation>
    <scope>NUCLEOTIDE SEQUENCE [LARGE SCALE GENOMIC DNA]</scope>
    <source>
        <strain evidence="1 2">NPDC001615</strain>
    </source>
</reference>
<gene>
    <name evidence="1" type="ORF">ABT188_17950</name>
</gene>
<dbReference type="NCBIfam" id="TIGR04474">
    <property type="entry name" value="tcm_partner"/>
    <property type="match status" value="1"/>
</dbReference>
<proteinExistence type="predicted"/>
<name>A0ABV1SXG5_9ACTN</name>
<dbReference type="EMBL" id="JBEOZY010000016">
    <property type="protein sequence ID" value="MER6166419.1"/>
    <property type="molecule type" value="Genomic_DNA"/>
</dbReference>
<protein>
    <submittedName>
        <fullName evidence="1">Three-Cys-motif partner protein TcmP</fullName>
    </submittedName>
</protein>
<dbReference type="InterPro" id="IPR031009">
    <property type="entry name" value="Tcm_partner"/>
</dbReference>
<evidence type="ECO:0000313" key="1">
    <source>
        <dbReference type="EMBL" id="MER6166419.1"/>
    </source>
</evidence>
<comment type="caution">
    <text evidence="1">The sequence shown here is derived from an EMBL/GenBank/DDBJ whole genome shotgun (WGS) entry which is preliminary data.</text>
</comment>
<dbReference type="Proteomes" id="UP001496720">
    <property type="component" value="Unassembled WGS sequence"/>
</dbReference>